<dbReference type="Gene3D" id="3.30.420.10">
    <property type="entry name" value="Ribonuclease H-like superfamily/Ribonuclease H"/>
    <property type="match status" value="1"/>
</dbReference>
<dbReference type="EMBL" id="FNLO01000002">
    <property type="protein sequence ID" value="SDV47210.1"/>
    <property type="molecule type" value="Genomic_DNA"/>
</dbReference>
<evidence type="ECO:0000259" key="1">
    <source>
        <dbReference type="PROSITE" id="PS50994"/>
    </source>
</evidence>
<name>A0A1H2PLF3_9BURK</name>
<sequence>MLSRLISVHGVPRYVRSDNGADFVSTALLELAVSEGIETVLIDPGKPWQNGANESFNDKLRDECLAMEWFLNRIEAKIVIEYWRAHCNDVRPHPSSRYLTRTALRRSMDDCLTTAIDF</sequence>
<feature type="domain" description="Integrase catalytic" evidence="1">
    <location>
        <begin position="1"/>
        <end position="108"/>
    </location>
</feature>
<dbReference type="STRING" id="1770053.SAMN05216551_102368"/>
<dbReference type="PANTHER" id="PTHR47515">
    <property type="entry name" value="LOW CALCIUM RESPONSE LOCUS PROTEIN T"/>
    <property type="match status" value="1"/>
</dbReference>
<dbReference type="AlphaFoldDB" id="A0A1H2PLF3"/>
<proteinExistence type="predicted"/>
<evidence type="ECO:0000313" key="2">
    <source>
        <dbReference type="EMBL" id="SDV47210.1"/>
    </source>
</evidence>
<protein>
    <submittedName>
        <fullName evidence="2">Putative transposase</fullName>
    </submittedName>
</protein>
<dbReference type="Pfam" id="PF13683">
    <property type="entry name" value="rve_3"/>
    <property type="match status" value="1"/>
</dbReference>
<evidence type="ECO:0000313" key="3">
    <source>
        <dbReference type="Proteomes" id="UP000243719"/>
    </source>
</evidence>
<dbReference type="PROSITE" id="PS50994">
    <property type="entry name" value="INTEGRASE"/>
    <property type="match status" value="1"/>
</dbReference>
<dbReference type="Proteomes" id="UP000243719">
    <property type="component" value="Unassembled WGS sequence"/>
</dbReference>
<dbReference type="PANTHER" id="PTHR47515:SF1">
    <property type="entry name" value="BLR2054 PROTEIN"/>
    <property type="match status" value="1"/>
</dbReference>
<accession>A0A1H2PLF3</accession>
<keyword evidence="3" id="KW-1185">Reference proteome</keyword>
<dbReference type="InterPro" id="IPR012337">
    <property type="entry name" value="RNaseH-like_sf"/>
</dbReference>
<dbReference type="SUPFAM" id="SSF53098">
    <property type="entry name" value="Ribonuclease H-like"/>
    <property type="match status" value="1"/>
</dbReference>
<dbReference type="InterPro" id="IPR036397">
    <property type="entry name" value="RNaseH_sf"/>
</dbReference>
<gene>
    <name evidence="2" type="ORF">SAMN05216551_102368</name>
</gene>
<dbReference type="GO" id="GO:0003676">
    <property type="term" value="F:nucleic acid binding"/>
    <property type="evidence" value="ECO:0007669"/>
    <property type="project" value="InterPro"/>
</dbReference>
<dbReference type="GO" id="GO:0015074">
    <property type="term" value="P:DNA integration"/>
    <property type="evidence" value="ECO:0007669"/>
    <property type="project" value="InterPro"/>
</dbReference>
<organism evidence="2 3">
    <name type="scientific">Chitinasiproducens palmae</name>
    <dbReference type="NCBI Taxonomy" id="1770053"/>
    <lineage>
        <taxon>Bacteria</taxon>
        <taxon>Pseudomonadati</taxon>
        <taxon>Pseudomonadota</taxon>
        <taxon>Betaproteobacteria</taxon>
        <taxon>Burkholderiales</taxon>
        <taxon>Burkholderiaceae</taxon>
        <taxon>Chitinasiproducens</taxon>
    </lineage>
</organism>
<dbReference type="InterPro" id="IPR001584">
    <property type="entry name" value="Integrase_cat-core"/>
</dbReference>
<reference evidence="3" key="1">
    <citation type="submission" date="2016-09" db="EMBL/GenBank/DDBJ databases">
        <authorList>
            <person name="Varghese N."/>
            <person name="Submissions S."/>
        </authorList>
    </citation>
    <scope>NUCLEOTIDE SEQUENCE [LARGE SCALE GENOMIC DNA]</scope>
    <source>
        <strain evidence="3">JS23</strain>
    </source>
</reference>